<dbReference type="Gene3D" id="3.90.640.20">
    <property type="entry name" value="Heat-shock cognate protein, ATPase"/>
    <property type="match status" value="1"/>
</dbReference>
<feature type="domain" description="Deacetylase PdaC" evidence="2">
    <location>
        <begin position="41"/>
        <end position="135"/>
    </location>
</feature>
<evidence type="ECO:0000313" key="4">
    <source>
        <dbReference type="Proteomes" id="UP001218246"/>
    </source>
</evidence>
<dbReference type="Gene3D" id="3.30.565.40">
    <property type="entry name" value="Fervidobacterium nodosum Rt17-B1 like"/>
    <property type="match status" value="1"/>
</dbReference>
<evidence type="ECO:0000259" key="2">
    <source>
        <dbReference type="Pfam" id="PF13739"/>
    </source>
</evidence>
<dbReference type="InterPro" id="IPR021729">
    <property type="entry name" value="DUF3298"/>
</dbReference>
<name>A0ABT6H7X3_9BACI</name>
<evidence type="ECO:0000259" key="1">
    <source>
        <dbReference type="Pfam" id="PF11738"/>
    </source>
</evidence>
<dbReference type="Proteomes" id="UP001218246">
    <property type="component" value="Unassembled WGS sequence"/>
</dbReference>
<dbReference type="InterPro" id="IPR025303">
    <property type="entry name" value="PdaC"/>
</dbReference>
<accession>A0ABT6H7X3</accession>
<protein>
    <submittedName>
        <fullName evidence="3">DUF3298 and DUF4163 domain-containing protein</fullName>
    </submittedName>
</protein>
<evidence type="ECO:0000313" key="3">
    <source>
        <dbReference type="EMBL" id="MDG5755353.1"/>
    </source>
</evidence>
<sequence>MKLRYFWLILFVFLFPVHTYADRPVLPSHAPLLAEEEKKEGKNEYFEYQLRIPHFSGLKNEVFQTKLNEYYSTKMMMFKRKLEKEAKQYYDENKGALSIHPYVGSTDYKITYNRKPLLSLYTSYYQYTGGAHGMYEWRANTFDIDLEKELMLAELFTGAGYEQMIRQEILKQIQQNKDSFFPDATEKICKISELKFFLETENLVVYFPLYELAPYSSGIPEFRIPYTLLQEQLKGKYQKILIDK</sequence>
<gene>
    <name evidence="3" type="ORF">P6P90_15735</name>
</gene>
<dbReference type="Pfam" id="PF13739">
    <property type="entry name" value="PdaC"/>
    <property type="match status" value="1"/>
</dbReference>
<comment type="caution">
    <text evidence="3">The sequence shown here is derived from an EMBL/GenBank/DDBJ whole genome shotgun (WGS) entry which is preliminary data.</text>
</comment>
<organism evidence="3 4">
    <name type="scientific">Ectobacillus antri</name>
    <dbReference type="NCBI Taxonomy" id="2486280"/>
    <lineage>
        <taxon>Bacteria</taxon>
        <taxon>Bacillati</taxon>
        <taxon>Bacillota</taxon>
        <taxon>Bacilli</taxon>
        <taxon>Bacillales</taxon>
        <taxon>Bacillaceae</taxon>
        <taxon>Ectobacillus</taxon>
    </lineage>
</organism>
<feature type="domain" description="DUF3298" evidence="1">
    <location>
        <begin position="157"/>
        <end position="226"/>
    </location>
</feature>
<dbReference type="RefSeq" id="WP_278018592.1">
    <property type="nucleotide sequence ID" value="NZ_JARRRY010000023.1"/>
</dbReference>
<dbReference type="Pfam" id="PF11738">
    <property type="entry name" value="DUF3298"/>
    <property type="match status" value="1"/>
</dbReference>
<dbReference type="EMBL" id="JARULN010000025">
    <property type="protein sequence ID" value="MDG5755353.1"/>
    <property type="molecule type" value="Genomic_DNA"/>
</dbReference>
<keyword evidence="4" id="KW-1185">Reference proteome</keyword>
<reference evidence="3 4" key="1">
    <citation type="submission" date="2023-04" db="EMBL/GenBank/DDBJ databases">
        <title>Ectobacillus antri isolated from activated sludge.</title>
        <authorList>
            <person name="Yan P."/>
            <person name="Liu X."/>
        </authorList>
    </citation>
    <scope>NUCLEOTIDE SEQUENCE [LARGE SCALE GENOMIC DNA]</scope>
    <source>
        <strain evidence="3 4">C18H</strain>
    </source>
</reference>
<dbReference type="InterPro" id="IPR037126">
    <property type="entry name" value="PdaC/RsiV-like_sf"/>
</dbReference>
<proteinExistence type="predicted"/>